<dbReference type="Pfam" id="PF16461">
    <property type="entry name" value="Phage_TTP_12"/>
    <property type="match status" value="1"/>
</dbReference>
<organism evidence="2 3">
    <name type="scientific">Serratia quinivorans</name>
    <dbReference type="NCBI Taxonomy" id="137545"/>
    <lineage>
        <taxon>Bacteria</taxon>
        <taxon>Pseudomonadati</taxon>
        <taxon>Pseudomonadota</taxon>
        <taxon>Gammaproteobacteria</taxon>
        <taxon>Enterobacterales</taxon>
        <taxon>Yersiniaceae</taxon>
        <taxon>Serratia</taxon>
    </lineage>
</organism>
<protein>
    <submittedName>
        <fullName evidence="2">Phage minor tail protein U</fullName>
    </submittedName>
</protein>
<dbReference type="Pfam" id="PF06141">
    <property type="entry name" value="Phage_tail_U"/>
    <property type="match status" value="1"/>
</dbReference>
<dbReference type="InterPro" id="IPR035934">
    <property type="entry name" value="Phage_tail_protein-like_sf"/>
</dbReference>
<proteinExistence type="predicted"/>
<dbReference type="AlphaFoldDB" id="A0A380ASI9"/>
<feature type="domain" description="Lambda phage tail tube protein N-terminal" evidence="1">
    <location>
        <begin position="156"/>
        <end position="276"/>
    </location>
</feature>
<accession>A0A380ASI9</accession>
<evidence type="ECO:0000259" key="1">
    <source>
        <dbReference type="Pfam" id="PF16461"/>
    </source>
</evidence>
<name>A0A380ASI9_9GAMM</name>
<gene>
    <name evidence="2" type="ORF">NCTC11544_04927</name>
</gene>
<dbReference type="Gene3D" id="3.30.70.1700">
    <property type="entry name" value="Phage minor tail protein U"/>
    <property type="match status" value="1"/>
</dbReference>
<reference evidence="2 3" key="1">
    <citation type="submission" date="2018-06" db="EMBL/GenBank/DDBJ databases">
        <authorList>
            <consortium name="Pathogen Informatics"/>
            <person name="Doyle S."/>
        </authorList>
    </citation>
    <scope>NUCLEOTIDE SEQUENCE [LARGE SCALE GENOMIC DNA]</scope>
    <source>
        <strain evidence="2 3">NCTC11544</strain>
    </source>
</reference>
<dbReference type="Gene3D" id="4.10.410.40">
    <property type="match status" value="1"/>
</dbReference>
<dbReference type="EMBL" id="UGYN01000002">
    <property type="protein sequence ID" value="SUI86788.1"/>
    <property type="molecule type" value="Genomic_DNA"/>
</dbReference>
<evidence type="ECO:0000313" key="3">
    <source>
        <dbReference type="Proteomes" id="UP000255529"/>
    </source>
</evidence>
<dbReference type="SUPFAM" id="SSF143749">
    <property type="entry name" value="Phage tail protein-like"/>
    <property type="match status" value="1"/>
</dbReference>
<dbReference type="InterPro" id="IPR032494">
    <property type="entry name" value="Phage_TTP_N"/>
</dbReference>
<dbReference type="InterPro" id="IPR009312">
    <property type="entry name" value="Phage_lambda_GpU-like"/>
</dbReference>
<sequence>MIKHSEIRNAVLDRCRATITGDVTYFDGRPAFVDENDLPAVAVFLDDARYTGATLDEDSWRAILHIVVYLKASQPDAALDQWVEEKIYPVLNDIPDMASLAETMVPAGYDYQRDDEMATWGAADLSLPTDLYHVRSLIMTTPNPLAPVKGAGTTFWLYTGTGDPYSNPLSDVGWSRLAKIKELQPGEITADSYDDSYLDDEDADWNATAQGAKSAGEANLTLAWKPGETGQQGLVAWFHSGEVRGYKIKYPNAAVDVFKGWVSSLGKTVTAKEVITPLH</sequence>
<dbReference type="Proteomes" id="UP000255529">
    <property type="component" value="Unassembled WGS sequence"/>
</dbReference>
<evidence type="ECO:0000313" key="2">
    <source>
        <dbReference type="EMBL" id="SUI86788.1"/>
    </source>
</evidence>
<dbReference type="InterPro" id="IPR038512">
    <property type="entry name" value="GpU-like_sf"/>
</dbReference>